<accession>A0A2G5SXD8</accession>
<dbReference type="AlphaFoldDB" id="A0A2G5SXD8"/>
<proteinExistence type="predicted"/>
<organism evidence="2 3">
    <name type="scientific">Caenorhabditis nigoni</name>
    <dbReference type="NCBI Taxonomy" id="1611254"/>
    <lineage>
        <taxon>Eukaryota</taxon>
        <taxon>Metazoa</taxon>
        <taxon>Ecdysozoa</taxon>
        <taxon>Nematoda</taxon>
        <taxon>Chromadorea</taxon>
        <taxon>Rhabditida</taxon>
        <taxon>Rhabditina</taxon>
        <taxon>Rhabditomorpha</taxon>
        <taxon>Rhabditoidea</taxon>
        <taxon>Rhabditidae</taxon>
        <taxon>Peloderinae</taxon>
        <taxon>Caenorhabditis</taxon>
    </lineage>
</organism>
<sequence length="328" mass="38593">MAHFFENSPHSIHSQQFDLSSVLSSDIRSEVTIIHFFVLDHEGEFSISTVQEGTQRMKTDYVKTTSLVNWGSNVVANMFFKREKIVKKFLALQAKFFLSCHRASENEKEMKQEIEDLKKKLKLAELTSKNEVNELKKRMKRQEKKSEKRMKKLKGKMTSQLLKEVIECTGCVLDQAWVVPKYEEARVESSDYQEMMELLDAEKFKVLEAELEKCQYELDEERVKNVRLLDKIRSIDKLEEWTVISEFEKAFMTFEDTMKNWKQEQQEKIKKFSDRLEELRLTVDPEFYPEGPSFMQLLSENTLLEGFDLELADNGVATQSPKILNCYN</sequence>
<evidence type="ECO:0000256" key="1">
    <source>
        <dbReference type="SAM" id="Coils"/>
    </source>
</evidence>
<dbReference type="OrthoDB" id="10375680at2759"/>
<keyword evidence="1" id="KW-0175">Coiled coil</keyword>
<keyword evidence="3" id="KW-1185">Reference proteome</keyword>
<reference evidence="3" key="1">
    <citation type="submission" date="2017-10" db="EMBL/GenBank/DDBJ databases">
        <title>Rapid genome shrinkage in a self-fertile nematode reveals novel sperm competition proteins.</title>
        <authorList>
            <person name="Yin D."/>
            <person name="Schwarz E.M."/>
            <person name="Thomas C.G."/>
            <person name="Felde R.L."/>
            <person name="Korf I.F."/>
            <person name="Cutter A.D."/>
            <person name="Schartner C.M."/>
            <person name="Ralston E.J."/>
            <person name="Meyer B.J."/>
            <person name="Haag E.S."/>
        </authorList>
    </citation>
    <scope>NUCLEOTIDE SEQUENCE [LARGE SCALE GENOMIC DNA]</scope>
    <source>
        <strain evidence="3">JU1422</strain>
    </source>
</reference>
<comment type="caution">
    <text evidence="2">The sequence shown here is derived from an EMBL/GenBank/DDBJ whole genome shotgun (WGS) entry which is preliminary data.</text>
</comment>
<dbReference type="EMBL" id="PDUG01000006">
    <property type="protein sequence ID" value="PIC19579.1"/>
    <property type="molecule type" value="Genomic_DNA"/>
</dbReference>
<evidence type="ECO:0000313" key="2">
    <source>
        <dbReference type="EMBL" id="PIC19579.1"/>
    </source>
</evidence>
<protein>
    <submittedName>
        <fullName evidence="2">Uncharacterized protein</fullName>
    </submittedName>
</protein>
<feature type="coiled-coil region" evidence="1">
    <location>
        <begin position="182"/>
        <end position="224"/>
    </location>
</feature>
<name>A0A2G5SXD8_9PELO</name>
<feature type="coiled-coil region" evidence="1">
    <location>
        <begin position="100"/>
        <end position="156"/>
    </location>
</feature>
<dbReference type="Proteomes" id="UP000230233">
    <property type="component" value="Chromosome X"/>
</dbReference>
<gene>
    <name evidence="2" type="primary">Cnig_chr_X.g25076</name>
    <name evidence="2" type="ORF">B9Z55_025076</name>
</gene>
<evidence type="ECO:0000313" key="3">
    <source>
        <dbReference type="Proteomes" id="UP000230233"/>
    </source>
</evidence>